<gene>
    <name evidence="6" type="ORF">MARGE09_P3283</name>
</gene>
<dbReference type="SUPFAM" id="SSF74653">
    <property type="entry name" value="TolA/TonB C-terminal domain"/>
    <property type="match status" value="1"/>
</dbReference>
<evidence type="ECO:0000313" key="6">
    <source>
        <dbReference type="EMBL" id="BCD99082.1"/>
    </source>
</evidence>
<keyword evidence="3" id="KW-1133">Transmembrane helix</keyword>
<evidence type="ECO:0000313" key="7">
    <source>
        <dbReference type="Proteomes" id="UP001320119"/>
    </source>
</evidence>
<dbReference type="RefSeq" id="WP_236983992.1">
    <property type="nucleotide sequence ID" value="NZ_AP023086.1"/>
</dbReference>
<sequence length="260" mass="29505">MIRLLREYTVPLFASACLHGILVWAVIHVWQPQKEEPNFKRPEFVKATLVELKTKAPEKKIAGSKVNKVDLTADKKKNASAEKKRKQQEAAAKKAKALKEKKAADAKAKAAKERAALKEKEKREKAAAKKRAKEEARKRQQEAIDKALREEEMMLAEQAEAQTVNSFKAIIMERIAQKWSRPPSARKGMRCELVIQLVPTGKIITVNIVKGSGNDAFDRSAEQAVRAVDQIPELQKMDIAVFERNFRTINLLFNPEDRRL</sequence>
<dbReference type="NCBIfam" id="TIGR01352">
    <property type="entry name" value="tonB_Cterm"/>
    <property type="match status" value="1"/>
</dbReference>
<dbReference type="GO" id="GO:0019534">
    <property type="term" value="F:toxin transmembrane transporter activity"/>
    <property type="evidence" value="ECO:0007669"/>
    <property type="project" value="InterPro"/>
</dbReference>
<dbReference type="AlphaFoldDB" id="A0AAN1WK59"/>
<dbReference type="KEGG" id="marq:MARGE09_P3283"/>
<evidence type="ECO:0000256" key="2">
    <source>
        <dbReference type="ARBA" id="ARBA00022692"/>
    </source>
</evidence>
<accession>A0AAN1WK59</accession>
<dbReference type="NCBIfam" id="TIGR02794">
    <property type="entry name" value="tolA_full"/>
    <property type="match status" value="1"/>
</dbReference>
<dbReference type="Gene3D" id="3.30.1150.10">
    <property type="match status" value="1"/>
</dbReference>
<dbReference type="GO" id="GO:0043213">
    <property type="term" value="P:bacteriocin transport"/>
    <property type="evidence" value="ECO:0007669"/>
    <property type="project" value="InterPro"/>
</dbReference>
<evidence type="ECO:0000256" key="4">
    <source>
        <dbReference type="ARBA" id="ARBA00023136"/>
    </source>
</evidence>
<dbReference type="Pfam" id="PF13103">
    <property type="entry name" value="TonB_2"/>
    <property type="match status" value="1"/>
</dbReference>
<comment type="subcellular location">
    <subcellularLocation>
        <location evidence="1">Membrane</location>
        <topology evidence="1">Single-pass membrane protein</topology>
    </subcellularLocation>
</comment>
<proteinExistence type="predicted"/>
<feature type="region of interest" description="Disordered" evidence="5">
    <location>
        <begin position="95"/>
        <end position="141"/>
    </location>
</feature>
<keyword evidence="2" id="KW-0812">Transmembrane</keyword>
<organism evidence="6 7">
    <name type="scientific">Marinagarivorans cellulosilyticus</name>
    <dbReference type="NCBI Taxonomy" id="2721545"/>
    <lineage>
        <taxon>Bacteria</taxon>
        <taxon>Pseudomonadati</taxon>
        <taxon>Pseudomonadota</taxon>
        <taxon>Gammaproteobacteria</taxon>
        <taxon>Cellvibrionales</taxon>
        <taxon>Cellvibrionaceae</taxon>
        <taxon>Marinagarivorans</taxon>
    </lineage>
</organism>
<name>A0AAN1WK59_9GAMM</name>
<evidence type="ECO:0000256" key="1">
    <source>
        <dbReference type="ARBA" id="ARBA00004167"/>
    </source>
</evidence>
<reference evidence="6 7" key="1">
    <citation type="journal article" date="2022" name="IScience">
        <title>An ultrasensitive nanofiber-based assay for enzymatic hydrolysis and deep-sea microbial degradation of cellulose.</title>
        <authorList>
            <person name="Tsudome M."/>
            <person name="Tachioka M."/>
            <person name="Miyazaki M."/>
            <person name="Uchimura K."/>
            <person name="Tsuda M."/>
            <person name="Takaki Y."/>
            <person name="Deguchi S."/>
        </authorList>
    </citation>
    <scope>NUCLEOTIDE SEQUENCE [LARGE SCALE GENOMIC DNA]</scope>
    <source>
        <strain evidence="6 7">GE09</strain>
    </source>
</reference>
<dbReference type="InterPro" id="IPR006260">
    <property type="entry name" value="TonB/TolA_C"/>
</dbReference>
<dbReference type="GO" id="GO:0016020">
    <property type="term" value="C:membrane"/>
    <property type="evidence" value="ECO:0007669"/>
    <property type="project" value="UniProtKB-SubCell"/>
</dbReference>
<dbReference type="InterPro" id="IPR014161">
    <property type="entry name" value="Tol-Pal_TolA"/>
</dbReference>
<protein>
    <submittedName>
        <fullName evidence="6">Colicin import membrane protein</fullName>
    </submittedName>
</protein>
<dbReference type="EMBL" id="AP023086">
    <property type="protein sequence ID" value="BCD99082.1"/>
    <property type="molecule type" value="Genomic_DNA"/>
</dbReference>
<keyword evidence="7" id="KW-1185">Reference proteome</keyword>
<dbReference type="Proteomes" id="UP001320119">
    <property type="component" value="Chromosome"/>
</dbReference>
<evidence type="ECO:0000256" key="5">
    <source>
        <dbReference type="SAM" id="MobiDB-lite"/>
    </source>
</evidence>
<keyword evidence="4" id="KW-0472">Membrane</keyword>
<evidence type="ECO:0000256" key="3">
    <source>
        <dbReference type="ARBA" id="ARBA00022989"/>
    </source>
</evidence>